<evidence type="ECO:0000256" key="6">
    <source>
        <dbReference type="ARBA" id="ARBA00020416"/>
    </source>
</evidence>
<dbReference type="InterPro" id="IPR048950">
    <property type="entry name" value="Ppx_GppA_C"/>
</dbReference>
<comment type="cofactor">
    <cofactor evidence="1">
        <name>Mg(2+)</name>
        <dbReference type="ChEBI" id="CHEBI:18420"/>
    </cofactor>
</comment>
<gene>
    <name evidence="13" type="ORF">JCM19231_2190</name>
</gene>
<evidence type="ECO:0000256" key="10">
    <source>
        <dbReference type="ARBA" id="ARBA00047607"/>
    </source>
</evidence>
<comment type="similarity">
    <text evidence="3">Belongs to the GppA/Ppx family.</text>
</comment>
<keyword evidence="8 13" id="KW-0378">Hydrolase</keyword>
<feature type="domain" description="Ppx/GppA phosphatase C-terminal" evidence="12">
    <location>
        <begin position="312"/>
        <end position="488"/>
    </location>
</feature>
<keyword evidence="9" id="KW-0472">Membrane</keyword>
<evidence type="ECO:0000256" key="3">
    <source>
        <dbReference type="ARBA" id="ARBA00007125"/>
    </source>
</evidence>
<dbReference type="EC" id="3.6.1.11" evidence="5"/>
<comment type="caution">
    <text evidence="13">The sequence shown here is derived from an EMBL/GenBank/DDBJ whole genome shotgun (WGS) entry which is preliminary data.</text>
</comment>
<dbReference type="AlphaFoldDB" id="A0A0B8NJI8"/>
<feature type="domain" description="Ppx/GppA phosphatase N-terminal" evidence="11">
    <location>
        <begin position="24"/>
        <end position="305"/>
    </location>
</feature>
<evidence type="ECO:0000256" key="8">
    <source>
        <dbReference type="ARBA" id="ARBA00022801"/>
    </source>
</evidence>
<dbReference type="GO" id="GO:0005886">
    <property type="term" value="C:plasma membrane"/>
    <property type="evidence" value="ECO:0007669"/>
    <property type="project" value="UniProtKB-SubCell"/>
</dbReference>
<evidence type="ECO:0000256" key="5">
    <source>
        <dbReference type="ARBA" id="ARBA00012451"/>
    </source>
</evidence>
<comment type="subcellular location">
    <subcellularLocation>
        <location evidence="2">Cell membrane</location>
        <topology evidence="2">Peripheral membrane protein</topology>
    </subcellularLocation>
</comment>
<evidence type="ECO:0000313" key="14">
    <source>
        <dbReference type="Proteomes" id="UP000031671"/>
    </source>
</evidence>
<dbReference type="InterPro" id="IPR003695">
    <property type="entry name" value="Ppx_GppA_N"/>
</dbReference>
<dbReference type="PANTHER" id="PTHR30005:SF14">
    <property type="entry name" value="EXOPOLYPHOSPHATASE"/>
    <property type="match status" value="1"/>
</dbReference>
<proteinExistence type="inferred from homology"/>
<dbReference type="Gene3D" id="3.30.420.150">
    <property type="entry name" value="Exopolyphosphatase. Domain 2"/>
    <property type="match status" value="1"/>
</dbReference>
<organism evidence="13 14">
    <name type="scientific">Vibrio ishigakensis</name>
    <dbReference type="NCBI Taxonomy" id="1481914"/>
    <lineage>
        <taxon>Bacteria</taxon>
        <taxon>Pseudomonadati</taxon>
        <taxon>Pseudomonadota</taxon>
        <taxon>Gammaproteobacteria</taxon>
        <taxon>Vibrionales</taxon>
        <taxon>Vibrionaceae</taxon>
        <taxon>Vibrio</taxon>
    </lineage>
</organism>
<dbReference type="PANTHER" id="PTHR30005">
    <property type="entry name" value="EXOPOLYPHOSPHATASE"/>
    <property type="match status" value="1"/>
</dbReference>
<reference evidence="13 14" key="1">
    <citation type="submission" date="2015-01" db="EMBL/GenBank/DDBJ databases">
        <title>Vibrio sp. C1 JCM 19231 whole genome shotgun sequence.</title>
        <authorList>
            <person name="Sawabe T."/>
            <person name="Meirelles P."/>
            <person name="Feng G."/>
            <person name="Sayaka M."/>
            <person name="Hattori M."/>
            <person name="Ohkuma M."/>
        </authorList>
    </citation>
    <scope>NUCLEOTIDE SEQUENCE [LARGE SCALE GENOMIC DNA]</scope>
    <source>
        <strain evidence="14">JCM 19231</strain>
    </source>
</reference>
<dbReference type="InterPro" id="IPR022371">
    <property type="entry name" value="Exopolyphosphatase"/>
</dbReference>
<sequence length="497" mass="56114">MQTDQPGEKNIAAIDLGSNSFHMVVAKVVGQDLQIVSRHKQRVKLASGLDSQNNLNNAAMQRGLDCLQMFAERLEGIDAENVRIVATHTLRVAKNARIFLERARNVLPYPIEIIPGEEEARLIYTGVAHTQPVSKTKLVIDIGGGSTEMIIGTGFEPKLVNSKQMGCVSYAKRYFSDDKLSNKNFTKAYLAARSELESLTKQYQAHGWELALGSSGTVKAIHLCMLALGYEDGIITQKRLKKLVQHLMEFKKVDKIAIKGILEQRLSVLAPGVAILQAIMSGLNIKELHFSPSALREGVMYEVESRFAHSDIRMRTAENLAARHHIDVEQANRVKLFSSHFIKQIGKELKLGKNSEVTKLLNWAALLHEVGLSINYTGYHRHSFYLLQNTNMPGFNSEQKKLIATLARFHRKTLKLAELPDFSLYTEEQVLNLIKILRLSVTLNVSRNDSDPGLWKLCITDSGWKLKHKDLEQLEQNRLLITDLDQERNYWAQWSGH</sequence>
<keyword evidence="14" id="KW-1185">Reference proteome</keyword>
<dbReference type="NCBIfam" id="TIGR03706">
    <property type="entry name" value="exo_poly_only"/>
    <property type="match status" value="1"/>
</dbReference>
<evidence type="ECO:0000313" key="13">
    <source>
        <dbReference type="EMBL" id="GAM54301.1"/>
    </source>
</evidence>
<dbReference type="InterPro" id="IPR030673">
    <property type="entry name" value="PyroPPase_GppA_Ppx"/>
</dbReference>
<accession>A0A0B8NJI8</accession>
<dbReference type="Gene3D" id="3.30.420.40">
    <property type="match status" value="1"/>
</dbReference>
<keyword evidence="7" id="KW-1003">Cell membrane</keyword>
<dbReference type="FunFam" id="3.30.420.150:FF:000001">
    <property type="entry name" value="Guanosine-5'-triphosphate,3'-diphosphate pyrophosphatase"/>
    <property type="match status" value="1"/>
</dbReference>
<dbReference type="InterPro" id="IPR050273">
    <property type="entry name" value="GppA/Ppx_hydrolase"/>
</dbReference>
<dbReference type="SUPFAM" id="SSF53067">
    <property type="entry name" value="Actin-like ATPase domain"/>
    <property type="match status" value="2"/>
</dbReference>
<dbReference type="Pfam" id="PF02541">
    <property type="entry name" value="Ppx-GppA"/>
    <property type="match status" value="1"/>
</dbReference>
<dbReference type="Gene3D" id="1.10.3210.10">
    <property type="entry name" value="Hypothetical protein af1432"/>
    <property type="match status" value="1"/>
</dbReference>
<reference evidence="13 14" key="2">
    <citation type="submission" date="2015-01" db="EMBL/GenBank/DDBJ databases">
        <authorList>
            <consortium name="NBRP consortium"/>
            <person name="Sawabe T."/>
            <person name="Meirelles P."/>
            <person name="Feng G."/>
            <person name="Sayaka M."/>
            <person name="Hattori M."/>
            <person name="Ohkuma M."/>
        </authorList>
    </citation>
    <scope>NUCLEOTIDE SEQUENCE [LARGE SCALE GENOMIC DNA]</scope>
    <source>
        <strain evidence="14">JCM 19231</strain>
    </source>
</reference>
<evidence type="ECO:0000256" key="1">
    <source>
        <dbReference type="ARBA" id="ARBA00001946"/>
    </source>
</evidence>
<evidence type="ECO:0000259" key="11">
    <source>
        <dbReference type="Pfam" id="PF02541"/>
    </source>
</evidence>
<dbReference type="GO" id="GO:0006798">
    <property type="term" value="P:polyphosphate catabolic process"/>
    <property type="evidence" value="ECO:0007669"/>
    <property type="project" value="TreeGrafter"/>
</dbReference>
<comment type="subunit">
    <text evidence="4">Homodimer.</text>
</comment>
<dbReference type="Pfam" id="PF21447">
    <property type="entry name" value="Ppx-GppA_III"/>
    <property type="match status" value="1"/>
</dbReference>
<evidence type="ECO:0000256" key="4">
    <source>
        <dbReference type="ARBA" id="ARBA00011738"/>
    </source>
</evidence>
<dbReference type="InterPro" id="IPR043129">
    <property type="entry name" value="ATPase_NBD"/>
</dbReference>
<comment type="catalytic activity">
    <reaction evidence="10">
        <text>[phosphate](n) + H2O = [phosphate](n-1) + phosphate + H(+)</text>
        <dbReference type="Rhea" id="RHEA:21528"/>
        <dbReference type="Rhea" id="RHEA-COMP:9859"/>
        <dbReference type="Rhea" id="RHEA-COMP:14279"/>
        <dbReference type="ChEBI" id="CHEBI:15377"/>
        <dbReference type="ChEBI" id="CHEBI:15378"/>
        <dbReference type="ChEBI" id="CHEBI:16838"/>
        <dbReference type="ChEBI" id="CHEBI:43474"/>
        <dbReference type="EC" id="3.6.1.11"/>
    </reaction>
</comment>
<name>A0A0B8NJI8_9VIBR</name>
<dbReference type="FunFam" id="3.30.420.40:FF:000023">
    <property type="entry name" value="Guanosine-5'-triphosphate,3'-diphosphate pyrophosphatase"/>
    <property type="match status" value="1"/>
</dbReference>
<evidence type="ECO:0000256" key="2">
    <source>
        <dbReference type="ARBA" id="ARBA00004202"/>
    </source>
</evidence>
<dbReference type="SUPFAM" id="SSF109604">
    <property type="entry name" value="HD-domain/PDEase-like"/>
    <property type="match status" value="1"/>
</dbReference>
<evidence type="ECO:0000256" key="7">
    <source>
        <dbReference type="ARBA" id="ARBA00022475"/>
    </source>
</evidence>
<dbReference type="EMBL" id="BBRZ01000003">
    <property type="protein sequence ID" value="GAM54301.1"/>
    <property type="molecule type" value="Genomic_DNA"/>
</dbReference>
<dbReference type="Proteomes" id="UP000031671">
    <property type="component" value="Unassembled WGS sequence"/>
</dbReference>
<dbReference type="GO" id="GO:0004309">
    <property type="term" value="F:exopolyphosphatase activity"/>
    <property type="evidence" value="ECO:0007669"/>
    <property type="project" value="UniProtKB-EC"/>
</dbReference>
<evidence type="ECO:0000256" key="9">
    <source>
        <dbReference type="ARBA" id="ARBA00023136"/>
    </source>
</evidence>
<protein>
    <recommendedName>
        <fullName evidence="6">Exopolyphosphatase</fullName>
        <ecNumber evidence="5">3.6.1.11</ecNumber>
    </recommendedName>
</protein>
<dbReference type="PIRSF" id="PIRSF001267">
    <property type="entry name" value="Pyrophosphatase_GppA_Ppx"/>
    <property type="match status" value="1"/>
</dbReference>
<evidence type="ECO:0000259" key="12">
    <source>
        <dbReference type="Pfam" id="PF21447"/>
    </source>
</evidence>